<proteinExistence type="predicted"/>
<dbReference type="InterPro" id="IPR035924">
    <property type="entry name" value="FlaG-like_sf"/>
</dbReference>
<evidence type="ECO:0000313" key="1">
    <source>
        <dbReference type="EMBL" id="MDL0088374.1"/>
    </source>
</evidence>
<keyword evidence="2" id="KW-1185">Reference proteome</keyword>
<accession>A0ABT7HNG3</accession>
<dbReference type="RefSeq" id="WP_284937023.1">
    <property type="nucleotide sequence ID" value="NZ_JANURM010000002.1"/>
</dbReference>
<dbReference type="SUPFAM" id="SSF160214">
    <property type="entry name" value="FlaG-like"/>
    <property type="match status" value="1"/>
</dbReference>
<gene>
    <name evidence="1" type="ORF">NYG85_03150</name>
</gene>
<name>A0ABT7HNG3_9BACT</name>
<reference evidence="1" key="2">
    <citation type="journal article" date="2023" name="Microorganisms">
        <title>Isolation and Genomic Characteristics of Cat-Borne Campylobacter felis sp. nov. and Sheep-Borne Campylobacter ovis sp. nov.</title>
        <authorList>
            <person name="Wang H."/>
            <person name="Li Y."/>
            <person name="Gu Y."/>
            <person name="Zhou G."/>
            <person name="Chen X."/>
            <person name="Zhang X."/>
            <person name="Shao Z."/>
            <person name="Zhang J."/>
            <person name="Zhang M."/>
        </authorList>
    </citation>
    <scope>NUCLEOTIDE SEQUENCE</scope>
    <source>
        <strain evidence="1">PS10</strain>
    </source>
</reference>
<dbReference type="InterPro" id="IPR005186">
    <property type="entry name" value="FlaG"/>
</dbReference>
<dbReference type="EMBL" id="JANURM010000002">
    <property type="protein sequence ID" value="MDL0088374.1"/>
    <property type="molecule type" value="Genomic_DNA"/>
</dbReference>
<protein>
    <submittedName>
        <fullName evidence="1">FlaG family protein</fullName>
    </submittedName>
</protein>
<evidence type="ECO:0000313" key="2">
    <source>
        <dbReference type="Proteomes" id="UP001173801"/>
    </source>
</evidence>
<dbReference type="Pfam" id="PF03646">
    <property type="entry name" value="FlaG"/>
    <property type="match status" value="1"/>
</dbReference>
<dbReference type="PANTHER" id="PTHR37166:SF1">
    <property type="entry name" value="PROTEIN FLAG"/>
    <property type="match status" value="1"/>
</dbReference>
<dbReference type="Gene3D" id="3.30.160.170">
    <property type="entry name" value="FlaG-like"/>
    <property type="match status" value="1"/>
</dbReference>
<organism evidence="1 2">
    <name type="scientific">Campylobacter gastrosuis</name>
    <dbReference type="NCBI Taxonomy" id="2974576"/>
    <lineage>
        <taxon>Bacteria</taxon>
        <taxon>Pseudomonadati</taxon>
        <taxon>Campylobacterota</taxon>
        <taxon>Epsilonproteobacteria</taxon>
        <taxon>Campylobacterales</taxon>
        <taxon>Campylobacteraceae</taxon>
        <taxon>Campylobacter</taxon>
    </lineage>
</organism>
<dbReference type="NCBIfam" id="NF006281">
    <property type="entry name" value="PRK08452.1"/>
    <property type="match status" value="1"/>
</dbReference>
<reference evidence="1" key="1">
    <citation type="submission" date="2022-08" db="EMBL/GenBank/DDBJ databases">
        <authorList>
            <person name="Wang H."/>
        </authorList>
    </citation>
    <scope>NUCLEOTIDE SEQUENCE</scope>
    <source>
        <strain evidence="1">PS10</strain>
    </source>
</reference>
<dbReference type="Proteomes" id="UP001173801">
    <property type="component" value="Unassembled WGS sequence"/>
</dbReference>
<dbReference type="PANTHER" id="PTHR37166">
    <property type="entry name" value="PROTEIN FLAG"/>
    <property type="match status" value="1"/>
</dbReference>
<comment type="caution">
    <text evidence="1">The sequence shown here is derived from an EMBL/GenBank/DDBJ whole genome shotgun (WGS) entry which is preliminary data.</text>
</comment>
<sequence>MEIFKAAAQPLDASLSVSNTRGSDVRDVEKSEIQANLVEKENEDLSKLSPDELTKKMKEATDELNYQMQQLNTNVRFAYNSQESTMVVQVREASTGDLIRELPTKEALRIARYFRESIGLLFDKES</sequence>